<evidence type="ECO:0000313" key="4">
    <source>
        <dbReference type="EMBL" id="SMH28345.1"/>
    </source>
</evidence>
<dbReference type="GO" id="GO:0006046">
    <property type="term" value="P:N-acetylglucosamine catabolic process"/>
    <property type="evidence" value="ECO:0007669"/>
    <property type="project" value="TreeGrafter"/>
</dbReference>
<name>A0A1X7MU36_9LACT</name>
<dbReference type="GO" id="GO:0006043">
    <property type="term" value="P:glucosamine catabolic process"/>
    <property type="evidence" value="ECO:0007669"/>
    <property type="project" value="TreeGrafter"/>
</dbReference>
<dbReference type="GO" id="GO:0042802">
    <property type="term" value="F:identical protein binding"/>
    <property type="evidence" value="ECO:0007669"/>
    <property type="project" value="TreeGrafter"/>
</dbReference>
<dbReference type="CDD" id="cd01399">
    <property type="entry name" value="GlcN6P_deaminase"/>
    <property type="match status" value="1"/>
</dbReference>
<protein>
    <submittedName>
        <fullName evidence="4">Glucosamine-6-phosphate deaminase</fullName>
    </submittedName>
</protein>
<dbReference type="PANTHER" id="PTHR11280">
    <property type="entry name" value="GLUCOSAMINE-6-PHOSPHATE ISOMERASE"/>
    <property type="match status" value="1"/>
</dbReference>
<accession>A0A1X7MU36</accession>
<dbReference type="STRING" id="1073423.SAMN04488700_0895"/>
<dbReference type="GO" id="GO:0019262">
    <property type="term" value="P:N-acetylneuraminate catabolic process"/>
    <property type="evidence" value="ECO:0007669"/>
    <property type="project" value="TreeGrafter"/>
</dbReference>
<dbReference type="Proteomes" id="UP000193435">
    <property type="component" value="Unassembled WGS sequence"/>
</dbReference>
<keyword evidence="2" id="KW-0119">Carbohydrate metabolism</keyword>
<evidence type="ECO:0000256" key="2">
    <source>
        <dbReference type="ARBA" id="ARBA00023277"/>
    </source>
</evidence>
<dbReference type="GO" id="GO:0005737">
    <property type="term" value="C:cytoplasm"/>
    <property type="evidence" value="ECO:0007669"/>
    <property type="project" value="TreeGrafter"/>
</dbReference>
<dbReference type="PANTHER" id="PTHR11280:SF5">
    <property type="entry name" value="GLUCOSAMINE-6-PHOSPHATE ISOMERASE"/>
    <property type="match status" value="1"/>
</dbReference>
<dbReference type="InterPro" id="IPR004547">
    <property type="entry name" value="Glucosamine6P_isomerase"/>
</dbReference>
<reference evidence="4 5" key="1">
    <citation type="submission" date="2017-04" db="EMBL/GenBank/DDBJ databases">
        <authorList>
            <person name="Afonso C.L."/>
            <person name="Miller P.J."/>
            <person name="Scott M.A."/>
            <person name="Spackman E."/>
            <person name="Goraichik I."/>
            <person name="Dimitrov K.M."/>
            <person name="Suarez D.L."/>
            <person name="Swayne D.E."/>
        </authorList>
    </citation>
    <scope>NUCLEOTIDE SEQUENCE [LARGE SCALE GENOMIC DNA]</scope>
    <source>
        <strain evidence="4 5">LMG26642</strain>
    </source>
</reference>
<gene>
    <name evidence="4" type="ORF">SAMN04488700_0895</name>
</gene>
<dbReference type="SUPFAM" id="SSF100950">
    <property type="entry name" value="NagB/RpiA/CoA transferase-like"/>
    <property type="match status" value="1"/>
</dbReference>
<dbReference type="GO" id="GO:0005975">
    <property type="term" value="P:carbohydrate metabolic process"/>
    <property type="evidence" value="ECO:0007669"/>
    <property type="project" value="InterPro"/>
</dbReference>
<dbReference type="RefSeq" id="WP_085559119.1">
    <property type="nucleotide sequence ID" value="NZ_FOAH01000006.1"/>
</dbReference>
<dbReference type="Pfam" id="PF01182">
    <property type="entry name" value="Glucosamine_iso"/>
    <property type="match status" value="1"/>
</dbReference>
<dbReference type="Gene3D" id="3.40.50.1360">
    <property type="match status" value="1"/>
</dbReference>
<dbReference type="EMBL" id="FXBJ01000002">
    <property type="protein sequence ID" value="SMH28345.1"/>
    <property type="molecule type" value="Genomic_DNA"/>
</dbReference>
<dbReference type="GO" id="GO:0004342">
    <property type="term" value="F:glucosamine-6-phosphate deaminase activity"/>
    <property type="evidence" value="ECO:0007669"/>
    <property type="project" value="InterPro"/>
</dbReference>
<evidence type="ECO:0000259" key="3">
    <source>
        <dbReference type="Pfam" id="PF01182"/>
    </source>
</evidence>
<sequence length="243" mass="27399">MQPFNLINTENYEELSKVASEKIIEVMKLHPSSLFCFAGGDTPVRTLELLVQAHREKRINLCEAYYIGLDEWVGLDELHKGSCLAYMKTNLFDPVNVPKEQIHFFNAKSSDLEKECELSNNYIKNHQGITLSLLGVGVNGHLGFNEPGTSFESLAHVVDLNEITKKVGEKYFENDVNLSKGITLGIKQLLESDYLILEASGETKRDSIKKLMENNVTSEWPITALRLHKNCAVIVTEILETEI</sequence>
<keyword evidence="1" id="KW-0378">Hydrolase</keyword>
<dbReference type="AlphaFoldDB" id="A0A1X7MU36"/>
<feature type="domain" description="Glucosamine/galactosamine-6-phosphate isomerase" evidence="3">
    <location>
        <begin position="13"/>
        <end position="228"/>
    </location>
</feature>
<organism evidence="4 5">
    <name type="scientific">Carnobacterium iners</name>
    <dbReference type="NCBI Taxonomy" id="1073423"/>
    <lineage>
        <taxon>Bacteria</taxon>
        <taxon>Bacillati</taxon>
        <taxon>Bacillota</taxon>
        <taxon>Bacilli</taxon>
        <taxon>Lactobacillales</taxon>
        <taxon>Carnobacteriaceae</taxon>
        <taxon>Carnobacterium</taxon>
    </lineage>
</organism>
<proteinExistence type="predicted"/>
<dbReference type="InterPro" id="IPR037171">
    <property type="entry name" value="NagB/RpiA_transferase-like"/>
</dbReference>
<evidence type="ECO:0000256" key="1">
    <source>
        <dbReference type="ARBA" id="ARBA00022801"/>
    </source>
</evidence>
<evidence type="ECO:0000313" key="5">
    <source>
        <dbReference type="Proteomes" id="UP000193435"/>
    </source>
</evidence>
<dbReference type="InterPro" id="IPR006148">
    <property type="entry name" value="Glc/Gal-6P_isomerase"/>
</dbReference>
<keyword evidence="5" id="KW-1185">Reference proteome</keyword>